<sequence length="188" mass="22397">MSKIDIFKPNLDNFKFDFEQFIHTEAIIQKKIERSHEVIKRRRNANDIVCKHWLIGSCFRINCTYLHSYEFDNMPSCPTMKKFGSCKRDVCVFSHSLGVNSNKTQKKCRAYERGFCKYGQTCKYKHIRRVLCDLYLSGFCPRGSTCPNAHPKHFTNSFKSRQSKPQYHGKEMYGFRKAWEYRIMELPY</sequence>
<organism evidence="6 7">
    <name type="scientific">Funneliformis geosporum</name>
    <dbReference type="NCBI Taxonomy" id="1117311"/>
    <lineage>
        <taxon>Eukaryota</taxon>
        <taxon>Fungi</taxon>
        <taxon>Fungi incertae sedis</taxon>
        <taxon>Mucoromycota</taxon>
        <taxon>Glomeromycotina</taxon>
        <taxon>Glomeromycetes</taxon>
        <taxon>Glomerales</taxon>
        <taxon>Glomeraceae</taxon>
        <taxon>Funneliformis</taxon>
    </lineage>
</organism>
<dbReference type="PANTHER" id="PTHR23102">
    <property type="entry name" value="CLEAVAGE AND POLYADENYLATION SPECIFICITY FACTOR SUBUNIT 4-RELATED"/>
    <property type="match status" value="1"/>
</dbReference>
<evidence type="ECO:0000256" key="4">
    <source>
        <dbReference type="RuleBase" id="RU369008"/>
    </source>
</evidence>
<gene>
    <name evidence="6" type="ORF">FWILDA_LOCUS1825</name>
</gene>
<feature type="domain" description="C3H1-type" evidence="5">
    <location>
        <begin position="44"/>
        <end position="70"/>
    </location>
</feature>
<dbReference type="GO" id="GO:0003723">
    <property type="term" value="F:RNA binding"/>
    <property type="evidence" value="ECO:0007669"/>
    <property type="project" value="UniProtKB-UniRule"/>
</dbReference>
<dbReference type="Pfam" id="PF00642">
    <property type="entry name" value="zf-CCCH"/>
    <property type="match status" value="1"/>
</dbReference>
<keyword evidence="3 4" id="KW-0479">Metal-binding</keyword>
<keyword evidence="2 4" id="KW-0677">Repeat</keyword>
<keyword evidence="3 4" id="KW-0862">Zinc</keyword>
<keyword evidence="4" id="KW-0539">Nucleus</keyword>
<dbReference type="EMBL" id="CAMKVN010000188">
    <property type="protein sequence ID" value="CAI2164951.1"/>
    <property type="molecule type" value="Genomic_DNA"/>
</dbReference>
<evidence type="ECO:0000259" key="5">
    <source>
        <dbReference type="PROSITE" id="PS50103"/>
    </source>
</evidence>
<feature type="domain" description="C3H1-type" evidence="5">
    <location>
        <begin position="102"/>
        <end position="129"/>
    </location>
</feature>
<keyword evidence="3 4" id="KW-0863">Zinc-finger</keyword>
<feature type="zinc finger region" description="C3H1-type" evidence="3">
    <location>
        <begin position="131"/>
        <end position="153"/>
    </location>
</feature>
<evidence type="ECO:0000256" key="1">
    <source>
        <dbReference type="ARBA" id="ARBA00008907"/>
    </source>
</evidence>
<dbReference type="OrthoDB" id="2373749at2759"/>
<dbReference type="InterPro" id="IPR045348">
    <property type="entry name" value="CPSF4/Yth1"/>
</dbReference>
<dbReference type="GO" id="GO:0008270">
    <property type="term" value="F:zinc ion binding"/>
    <property type="evidence" value="ECO:0007669"/>
    <property type="project" value="UniProtKB-KW"/>
</dbReference>
<comment type="caution">
    <text evidence="6">The sequence shown here is derived from an EMBL/GenBank/DDBJ whole genome shotgun (WGS) entry which is preliminary data.</text>
</comment>
<protein>
    <recommendedName>
        <fullName evidence="4">mRNA 3'-end-processing protein</fullName>
    </recommendedName>
</protein>
<evidence type="ECO:0000313" key="6">
    <source>
        <dbReference type="EMBL" id="CAI2164951.1"/>
    </source>
</evidence>
<dbReference type="GO" id="GO:0005634">
    <property type="term" value="C:nucleus"/>
    <property type="evidence" value="ECO:0007669"/>
    <property type="project" value="UniProtKB-SubCell"/>
</dbReference>
<proteinExistence type="inferred from homology"/>
<evidence type="ECO:0000313" key="7">
    <source>
        <dbReference type="Proteomes" id="UP001153678"/>
    </source>
</evidence>
<dbReference type="GO" id="GO:0031124">
    <property type="term" value="P:mRNA 3'-end processing"/>
    <property type="evidence" value="ECO:0007669"/>
    <property type="project" value="UniProtKB-UniRule"/>
</dbReference>
<evidence type="ECO:0000256" key="3">
    <source>
        <dbReference type="PROSITE-ProRule" id="PRU00723"/>
    </source>
</evidence>
<comment type="similarity">
    <text evidence="1 4">Belongs to the CPSF4/YTH1 family.</text>
</comment>
<name>A0A9W4SD78_9GLOM</name>
<keyword evidence="4" id="KW-0507">mRNA processing</keyword>
<dbReference type="InterPro" id="IPR000571">
    <property type="entry name" value="Znf_CCCH"/>
</dbReference>
<keyword evidence="7" id="KW-1185">Reference proteome</keyword>
<dbReference type="Proteomes" id="UP001153678">
    <property type="component" value="Unassembled WGS sequence"/>
</dbReference>
<dbReference type="Gene3D" id="4.10.1000.10">
    <property type="entry name" value="Zinc finger, CCCH-type"/>
    <property type="match status" value="2"/>
</dbReference>
<comment type="subcellular location">
    <subcellularLocation>
        <location evidence="4">Nucleus</location>
    </subcellularLocation>
</comment>
<feature type="zinc finger region" description="C3H1-type" evidence="3">
    <location>
        <begin position="44"/>
        <end position="70"/>
    </location>
</feature>
<comment type="function">
    <text evidence="4">Component of the cleavage factor I (CF I) involved in pre-mRNA 3'-end processing.</text>
</comment>
<dbReference type="Pfam" id="PF14608">
    <property type="entry name" value="zf-CCCH_2"/>
    <property type="match status" value="3"/>
</dbReference>
<reference evidence="6" key="1">
    <citation type="submission" date="2022-08" db="EMBL/GenBank/DDBJ databases">
        <authorList>
            <person name="Kallberg Y."/>
            <person name="Tangrot J."/>
            <person name="Rosling A."/>
        </authorList>
    </citation>
    <scope>NUCLEOTIDE SEQUENCE</scope>
    <source>
        <strain evidence="6">Wild A</strain>
    </source>
</reference>
<accession>A0A9W4SD78</accession>
<keyword evidence="4" id="KW-0694">RNA-binding</keyword>
<dbReference type="AlphaFoldDB" id="A0A9W4SD78"/>
<evidence type="ECO:0000256" key="2">
    <source>
        <dbReference type="ARBA" id="ARBA00022737"/>
    </source>
</evidence>
<dbReference type="SMART" id="SM00356">
    <property type="entry name" value="ZnF_C3H1"/>
    <property type="match status" value="4"/>
</dbReference>
<dbReference type="PANTHER" id="PTHR23102:SF24">
    <property type="entry name" value="CLEAVAGE AND POLYADENYLATION SPECIFICITY FACTOR SUBUNIT 4"/>
    <property type="match status" value="1"/>
</dbReference>
<feature type="domain" description="C3H1-type" evidence="5">
    <location>
        <begin position="131"/>
        <end position="153"/>
    </location>
</feature>
<dbReference type="PROSITE" id="PS50103">
    <property type="entry name" value="ZF_C3H1"/>
    <property type="match status" value="3"/>
</dbReference>
<feature type="zinc finger region" description="C3H1-type" evidence="3">
    <location>
        <begin position="102"/>
        <end position="129"/>
    </location>
</feature>